<dbReference type="AlphaFoldDB" id="A0A6G4V7I7"/>
<dbReference type="EMBL" id="JAAKZY010000065">
    <property type="protein sequence ID" value="NGO10078.1"/>
    <property type="molecule type" value="Genomic_DNA"/>
</dbReference>
<sequence>MNAPQDLPDPSDKQALRAWLRANRGKAPGHEPVRSGDELAKVQRLKLLKAVGMLGSAGDTEPGPDRRSLRLALTGSPVTEHSVDSSVLGRWLVSFQDTVSTIAHALDESRPTHDYGPIPKAVHKATRLYAAATFPSSYGMVLEEAPVGEDELFLPEVTSTESLLDRAVGTVLDITDRAETGPGAVDAVIATALPLGGRVFNRLAELTDVLADSGTDVSLTWSSPYSGVRASRLGAGSAQQCRDALRAVQPEERTEQQAGRLVGGSMLRGTVEIETAEGVITARVNHEVTSLLSAYANRRIIAEVVVSTARSPHGREHHSYAVLRLSLDES</sequence>
<comment type="caution">
    <text evidence="1">The sequence shown here is derived from an EMBL/GenBank/DDBJ whole genome shotgun (WGS) entry which is preliminary data.</text>
</comment>
<evidence type="ECO:0000313" key="1">
    <source>
        <dbReference type="EMBL" id="NGO10078.1"/>
    </source>
</evidence>
<reference evidence="1 2" key="1">
    <citation type="submission" date="2020-02" db="EMBL/GenBank/DDBJ databases">
        <title>Whole-genome analyses of novel actinobacteria.</title>
        <authorList>
            <person name="Sahin N."/>
            <person name="Gencbay T."/>
        </authorList>
    </citation>
    <scope>NUCLEOTIDE SEQUENCE [LARGE SCALE GENOMIC DNA]</scope>
    <source>
        <strain evidence="1 2">HC44</strain>
    </source>
</reference>
<name>A0A6G4V7I7_9ACTN</name>
<evidence type="ECO:0000313" key="2">
    <source>
        <dbReference type="Proteomes" id="UP000472335"/>
    </source>
</evidence>
<organism evidence="1 2">
    <name type="scientific">Streptomyces scabichelini</name>
    <dbReference type="NCBI Taxonomy" id="2711217"/>
    <lineage>
        <taxon>Bacteria</taxon>
        <taxon>Bacillati</taxon>
        <taxon>Actinomycetota</taxon>
        <taxon>Actinomycetes</taxon>
        <taxon>Kitasatosporales</taxon>
        <taxon>Streptomycetaceae</taxon>
        <taxon>Streptomyces</taxon>
    </lineage>
</organism>
<dbReference type="RefSeq" id="WP_165261672.1">
    <property type="nucleotide sequence ID" value="NZ_JAAKZY010000065.1"/>
</dbReference>
<dbReference type="Proteomes" id="UP000472335">
    <property type="component" value="Unassembled WGS sequence"/>
</dbReference>
<keyword evidence="2" id="KW-1185">Reference proteome</keyword>
<proteinExistence type="predicted"/>
<protein>
    <submittedName>
        <fullName evidence="1">Uncharacterized protein</fullName>
    </submittedName>
</protein>
<gene>
    <name evidence="1" type="ORF">G5C60_21405</name>
</gene>
<accession>A0A6G4V7I7</accession>